<protein>
    <submittedName>
        <fullName evidence="1">Uncharacterized protein</fullName>
    </submittedName>
</protein>
<reference evidence="1" key="1">
    <citation type="submission" date="2022-08" db="EMBL/GenBank/DDBJ databases">
        <authorList>
            <person name="Gutierrez-Valencia J."/>
        </authorList>
    </citation>
    <scope>NUCLEOTIDE SEQUENCE</scope>
</reference>
<name>A0AAV0IJN9_9ROSI</name>
<dbReference type="EMBL" id="CAMGYJ010000004">
    <property type="protein sequence ID" value="CAI0397243.1"/>
    <property type="molecule type" value="Genomic_DNA"/>
</dbReference>
<dbReference type="AlphaFoldDB" id="A0AAV0IJN9"/>
<dbReference type="Proteomes" id="UP001154282">
    <property type="component" value="Unassembled WGS sequence"/>
</dbReference>
<organism evidence="1 2">
    <name type="scientific">Linum tenue</name>
    <dbReference type="NCBI Taxonomy" id="586396"/>
    <lineage>
        <taxon>Eukaryota</taxon>
        <taxon>Viridiplantae</taxon>
        <taxon>Streptophyta</taxon>
        <taxon>Embryophyta</taxon>
        <taxon>Tracheophyta</taxon>
        <taxon>Spermatophyta</taxon>
        <taxon>Magnoliopsida</taxon>
        <taxon>eudicotyledons</taxon>
        <taxon>Gunneridae</taxon>
        <taxon>Pentapetalae</taxon>
        <taxon>rosids</taxon>
        <taxon>fabids</taxon>
        <taxon>Malpighiales</taxon>
        <taxon>Linaceae</taxon>
        <taxon>Linum</taxon>
    </lineage>
</organism>
<gene>
    <name evidence="1" type="ORF">LITE_LOCUS9474</name>
</gene>
<keyword evidence="2" id="KW-1185">Reference proteome</keyword>
<comment type="caution">
    <text evidence="1">The sequence shown here is derived from an EMBL/GenBank/DDBJ whole genome shotgun (WGS) entry which is preliminary data.</text>
</comment>
<evidence type="ECO:0000313" key="2">
    <source>
        <dbReference type="Proteomes" id="UP001154282"/>
    </source>
</evidence>
<sequence length="214" mass="25001">MEIRYLKCEDADALIDYRLQISLHLKTLSIFNRMGEGLQYHGFMLKWKIYFEVETINVYIGLFESRKKHIYLGLFTMTDYVRSLIEKYTPEMEVELPKPSLEYHPEATDDGLLKNNMVSMMLSFDTINKKLKSICDTTAGGTNSLNELAEEYRQELPVFETMKDRIAQTLFNWSTALIDEIMEQPEHMQELLNLPSTDTTWSSEHNCSPIRSSM</sequence>
<evidence type="ECO:0000313" key="1">
    <source>
        <dbReference type="EMBL" id="CAI0397243.1"/>
    </source>
</evidence>
<accession>A0AAV0IJN9</accession>
<proteinExistence type="predicted"/>